<evidence type="ECO:0000259" key="1">
    <source>
        <dbReference type="PROSITE" id="PS50943"/>
    </source>
</evidence>
<dbReference type="Pfam" id="PF19054">
    <property type="entry name" value="DUF5753"/>
    <property type="match status" value="1"/>
</dbReference>
<evidence type="ECO:0000313" key="2">
    <source>
        <dbReference type="EMBL" id="MDJ1134842.1"/>
    </source>
</evidence>
<dbReference type="RefSeq" id="WP_274045781.1">
    <property type="nucleotide sequence ID" value="NZ_JANCPR020000024.1"/>
</dbReference>
<reference evidence="2 3" key="1">
    <citation type="submission" date="2023-05" db="EMBL/GenBank/DDBJ databases">
        <title>Streptantibioticus silvisoli sp. nov., acidotolerant actinomycetes 1 from pine litter.</title>
        <authorList>
            <person name="Swiecimska M."/>
            <person name="Golinska P."/>
            <person name="Sangal V."/>
            <person name="Wachnowicz B."/>
            <person name="Goodfellow M."/>
        </authorList>
    </citation>
    <scope>NUCLEOTIDE SEQUENCE [LARGE SCALE GENOMIC DNA]</scope>
    <source>
        <strain evidence="2 3">DSM 42109</strain>
    </source>
</reference>
<dbReference type="EMBL" id="JANCPR020000024">
    <property type="protein sequence ID" value="MDJ1134842.1"/>
    <property type="molecule type" value="Genomic_DNA"/>
</dbReference>
<evidence type="ECO:0000313" key="3">
    <source>
        <dbReference type="Proteomes" id="UP001214441"/>
    </source>
</evidence>
<dbReference type="InterPro" id="IPR010982">
    <property type="entry name" value="Lambda_DNA-bd_dom_sf"/>
</dbReference>
<dbReference type="SUPFAM" id="SSF47413">
    <property type="entry name" value="lambda repressor-like DNA-binding domains"/>
    <property type="match status" value="1"/>
</dbReference>
<accession>A0ABT7A0H8</accession>
<dbReference type="Pfam" id="PF13560">
    <property type="entry name" value="HTH_31"/>
    <property type="match status" value="1"/>
</dbReference>
<dbReference type="InterPro" id="IPR001387">
    <property type="entry name" value="Cro/C1-type_HTH"/>
</dbReference>
<proteinExistence type="predicted"/>
<dbReference type="InterPro" id="IPR043917">
    <property type="entry name" value="DUF5753"/>
</dbReference>
<dbReference type="SMART" id="SM00530">
    <property type="entry name" value="HTH_XRE"/>
    <property type="match status" value="1"/>
</dbReference>
<dbReference type="CDD" id="cd00093">
    <property type="entry name" value="HTH_XRE"/>
    <property type="match status" value="1"/>
</dbReference>
<feature type="domain" description="HTH cro/C1-type" evidence="1">
    <location>
        <begin position="18"/>
        <end position="72"/>
    </location>
</feature>
<dbReference type="Gene3D" id="1.10.260.40">
    <property type="entry name" value="lambda repressor-like DNA-binding domains"/>
    <property type="match status" value="1"/>
</dbReference>
<keyword evidence="3" id="KW-1185">Reference proteome</keyword>
<sequence length="283" mass="31521">MPPRSTPTARQQRLGQELRKLREQSGMTALQAGALLGVDQARMSNIESGRAGISATRVRTLACNYDCSDNELTEALASMAEGRSRNWWDEYRGVLPPGLLDLAELEHHSTEMRTAQTATLPGLLQTTEHARIVFGQAIPPLPPHEVEHRTSWRIKRQAVLYREDAAPYTALIHEAALRMRFGGRAVTRRQLAHIVEMAGRDNVTVRAIPFEAGEFPGAGQTIFYAYGATPRLDTVQLDQAHGTVLLDMEAQLVKYRRLWGRLEELSLGAEETREFINGIAGEL</sequence>
<dbReference type="Proteomes" id="UP001214441">
    <property type="component" value="Unassembled WGS sequence"/>
</dbReference>
<gene>
    <name evidence="2" type="ORF">NMN56_023370</name>
</gene>
<dbReference type="PROSITE" id="PS50943">
    <property type="entry name" value="HTH_CROC1"/>
    <property type="match status" value="1"/>
</dbReference>
<comment type="caution">
    <text evidence="2">The sequence shown here is derived from an EMBL/GenBank/DDBJ whole genome shotgun (WGS) entry which is preliminary data.</text>
</comment>
<name>A0ABT7A0H8_9ACTN</name>
<protein>
    <submittedName>
        <fullName evidence="2">Helix-turn-helix transcriptional regulator</fullName>
    </submittedName>
</protein>
<organism evidence="2 3">
    <name type="scientific">Streptomyces iconiensis</name>
    <dbReference type="NCBI Taxonomy" id="1384038"/>
    <lineage>
        <taxon>Bacteria</taxon>
        <taxon>Bacillati</taxon>
        <taxon>Actinomycetota</taxon>
        <taxon>Actinomycetes</taxon>
        <taxon>Kitasatosporales</taxon>
        <taxon>Streptomycetaceae</taxon>
        <taxon>Streptomyces</taxon>
    </lineage>
</organism>